<sequence length="183" mass="21020">MHGTLPPVRRARIVRRDNTWTFNESEILKEHWPDVSLLRKRLPHRSEKAIHWMAKRCGLISPKEQHIWTAAEHSKLRRFAGEGMTRKAIAAELGVTPEQVASRLLYTRINIAKQPPKLLGDPLVDAIRRRAFDMRMTMAELDRSLGRRKTFQSCFAGKRVSPAHIMHAVSALGGKMVIEWEAE</sequence>
<gene>
    <name evidence="1" type="ORF">SAMN04488498_113117</name>
</gene>
<proteinExistence type="predicted"/>
<accession>A0A1I4CN07</accession>
<name>A0A1I4CN07_9HYPH</name>
<dbReference type="RefSeq" id="WP_149762048.1">
    <property type="nucleotide sequence ID" value="NZ_BSPE01000003.1"/>
</dbReference>
<reference evidence="1 2" key="1">
    <citation type="submission" date="2016-10" db="EMBL/GenBank/DDBJ databases">
        <authorList>
            <person name="Varghese N."/>
            <person name="Submissions S."/>
        </authorList>
    </citation>
    <scope>NUCLEOTIDE SEQUENCE [LARGE SCALE GENOMIC DNA]</scope>
    <source>
        <strain evidence="1 2">DSM 21822</strain>
    </source>
</reference>
<evidence type="ECO:0008006" key="3">
    <source>
        <dbReference type="Google" id="ProtNLM"/>
    </source>
</evidence>
<dbReference type="Proteomes" id="UP000323300">
    <property type="component" value="Unassembled WGS sequence"/>
</dbReference>
<keyword evidence="2" id="KW-1185">Reference proteome</keyword>
<organism evidence="1 2">
    <name type="scientific">Neomesorhizobium albiziae</name>
    <dbReference type="NCBI Taxonomy" id="335020"/>
    <lineage>
        <taxon>Bacteria</taxon>
        <taxon>Pseudomonadati</taxon>
        <taxon>Pseudomonadota</taxon>
        <taxon>Alphaproteobacteria</taxon>
        <taxon>Hyphomicrobiales</taxon>
        <taxon>Phyllobacteriaceae</taxon>
        <taxon>Neomesorhizobium</taxon>
    </lineage>
</organism>
<evidence type="ECO:0000313" key="1">
    <source>
        <dbReference type="EMBL" id="SFK81456.1"/>
    </source>
</evidence>
<protein>
    <recommendedName>
        <fullName evidence="3">Homeodomain-like domain-containing protein</fullName>
    </recommendedName>
</protein>
<dbReference type="OrthoDB" id="8082928at2"/>
<evidence type="ECO:0000313" key="2">
    <source>
        <dbReference type="Proteomes" id="UP000323300"/>
    </source>
</evidence>
<dbReference type="EMBL" id="FOSL01000013">
    <property type="protein sequence ID" value="SFK81456.1"/>
    <property type="molecule type" value="Genomic_DNA"/>
</dbReference>
<dbReference type="AlphaFoldDB" id="A0A1I4CN07"/>